<evidence type="ECO:0000313" key="3">
    <source>
        <dbReference type="EMBL" id="MCV7226810.1"/>
    </source>
</evidence>
<proteinExistence type="predicted"/>
<gene>
    <name evidence="3" type="ORF">H7J73_12310</name>
</gene>
<sequence>MKFAIAVHGSRGDVEPCLAVGLDLLERGHDVRIACPPNLVGFTEANGLIPAVPYGVDSAEQMESDAFQNWWKFQNPMTTFREGREYMTRGWAEMSATLVELADGADLILTGTTYQEIGANVAEHYQIPLAALHYFPARPNSHLFPVPLPQPVIPRAFGVAEWALWRLQKNAEDAQRRELGLPEAKVNSVRRIVDSGAIEIQAYDARLFPGLNEEWGGKRPFVGSITRELVTATDDEVAAWIAAGTPPIYFGFGSTPIESPADVIAMITAVCAQLGERALISTGSWDLSGVPRAEHVKLVSAVNYVAMFPHCRAVVHHGGAGTTAAGVRAGVPTLVLWSVADQPVWGQQIKRLKIGASRRFSSITQDKLLAALRVILAPEVLARTREIAKEMTPPAVSAAKAADICETAASNGGAR</sequence>
<dbReference type="PANTHER" id="PTHR48050:SF13">
    <property type="entry name" value="STEROL 3-BETA-GLUCOSYLTRANSFERASE UGT80A2"/>
    <property type="match status" value="1"/>
</dbReference>
<dbReference type="Proteomes" id="UP001526201">
    <property type="component" value="Unassembled WGS sequence"/>
</dbReference>
<dbReference type="SUPFAM" id="SSF53756">
    <property type="entry name" value="UDP-Glycosyltransferase/glycogen phosphorylase"/>
    <property type="match status" value="1"/>
</dbReference>
<accession>A0ABT3CBH2</accession>
<evidence type="ECO:0000259" key="2">
    <source>
        <dbReference type="Pfam" id="PF06722"/>
    </source>
</evidence>
<dbReference type="CDD" id="cd03784">
    <property type="entry name" value="GT1_Gtf-like"/>
    <property type="match status" value="1"/>
</dbReference>
<evidence type="ECO:0000259" key="1">
    <source>
        <dbReference type="Pfam" id="PF03033"/>
    </source>
</evidence>
<reference evidence="3 4" key="1">
    <citation type="journal article" date="2022" name="BMC Genomics">
        <title>Comparative genome analysis of mycobacteria focusing on tRNA and non-coding RNA.</title>
        <authorList>
            <person name="Behra P.R.K."/>
            <person name="Pettersson B.M.F."/>
            <person name="Ramesh M."/>
            <person name="Das S."/>
            <person name="Dasgupta S."/>
            <person name="Kirsebom L.A."/>
        </authorList>
    </citation>
    <scope>NUCLEOTIDE SEQUENCE [LARGE SCALE GENOMIC DNA]</scope>
    <source>
        <strain evidence="3 4">DSM 44078</strain>
    </source>
</reference>
<keyword evidence="4" id="KW-1185">Reference proteome</keyword>
<dbReference type="InterPro" id="IPR050426">
    <property type="entry name" value="Glycosyltransferase_28"/>
</dbReference>
<dbReference type="RefSeq" id="WP_264067686.1">
    <property type="nucleotide sequence ID" value="NZ_JACKTY010000028.1"/>
</dbReference>
<dbReference type="Gene3D" id="3.40.50.2000">
    <property type="entry name" value="Glycogen Phosphorylase B"/>
    <property type="match status" value="2"/>
</dbReference>
<dbReference type="InterPro" id="IPR010610">
    <property type="entry name" value="EryCIII-like_C"/>
</dbReference>
<dbReference type="EMBL" id="JACKTY010000028">
    <property type="protein sequence ID" value="MCV7226810.1"/>
    <property type="molecule type" value="Genomic_DNA"/>
</dbReference>
<dbReference type="PANTHER" id="PTHR48050">
    <property type="entry name" value="STEROL 3-BETA-GLUCOSYLTRANSFERASE"/>
    <property type="match status" value="1"/>
</dbReference>
<organism evidence="3 4">
    <name type="scientific">Mycolicibacterium komossense</name>
    <dbReference type="NCBI Taxonomy" id="1779"/>
    <lineage>
        <taxon>Bacteria</taxon>
        <taxon>Bacillati</taxon>
        <taxon>Actinomycetota</taxon>
        <taxon>Actinomycetes</taxon>
        <taxon>Mycobacteriales</taxon>
        <taxon>Mycobacteriaceae</taxon>
        <taxon>Mycolicibacterium</taxon>
    </lineage>
</organism>
<dbReference type="Pfam" id="PF03033">
    <property type="entry name" value="Glyco_transf_28"/>
    <property type="match status" value="1"/>
</dbReference>
<dbReference type="InterPro" id="IPR002213">
    <property type="entry name" value="UDP_glucos_trans"/>
</dbReference>
<name>A0ABT3CBH2_9MYCO</name>
<feature type="domain" description="Glycosyltransferase family 28 N-terminal" evidence="1">
    <location>
        <begin position="3"/>
        <end position="136"/>
    </location>
</feature>
<evidence type="ECO:0000313" key="4">
    <source>
        <dbReference type="Proteomes" id="UP001526201"/>
    </source>
</evidence>
<comment type="caution">
    <text evidence="3">The sequence shown here is derived from an EMBL/GenBank/DDBJ whole genome shotgun (WGS) entry which is preliminary data.</text>
</comment>
<protein>
    <submittedName>
        <fullName evidence="3">Glycosyltransferase</fullName>
    </submittedName>
</protein>
<dbReference type="InterPro" id="IPR004276">
    <property type="entry name" value="GlycoTrans_28_N"/>
</dbReference>
<dbReference type="Pfam" id="PF06722">
    <property type="entry name" value="EryCIII-like_C"/>
    <property type="match status" value="1"/>
</dbReference>
<feature type="domain" description="Erythromycin biosynthesis protein CIII-like C-terminal" evidence="2">
    <location>
        <begin position="286"/>
        <end position="392"/>
    </location>
</feature>